<keyword evidence="3" id="KW-1185">Reference proteome</keyword>
<dbReference type="Gene3D" id="1.10.510.10">
    <property type="entry name" value="Transferase(Phosphotransferase) domain 1"/>
    <property type="match status" value="1"/>
</dbReference>
<feature type="domain" description="Protein kinase" evidence="1">
    <location>
        <begin position="1"/>
        <end position="252"/>
    </location>
</feature>
<dbReference type="EMBL" id="MU006089">
    <property type="protein sequence ID" value="KAF2842829.1"/>
    <property type="molecule type" value="Genomic_DNA"/>
</dbReference>
<evidence type="ECO:0000259" key="1">
    <source>
        <dbReference type="PROSITE" id="PS50011"/>
    </source>
</evidence>
<dbReference type="InterPro" id="IPR011009">
    <property type="entry name" value="Kinase-like_dom_sf"/>
</dbReference>
<dbReference type="PROSITE" id="PS50011">
    <property type="entry name" value="PROTEIN_KINASE_DOM"/>
    <property type="match status" value="1"/>
</dbReference>
<dbReference type="OrthoDB" id="5979581at2759"/>
<dbReference type="Proteomes" id="UP000799429">
    <property type="component" value="Unassembled WGS sequence"/>
</dbReference>
<protein>
    <recommendedName>
        <fullName evidence="1">Protein kinase domain-containing protein</fullName>
    </recommendedName>
</protein>
<gene>
    <name evidence="2" type="ORF">M501DRAFT_1021313</name>
</gene>
<accession>A0A9P4SI99</accession>
<evidence type="ECO:0000313" key="2">
    <source>
        <dbReference type="EMBL" id="KAF2842829.1"/>
    </source>
</evidence>
<dbReference type="GO" id="GO:0005524">
    <property type="term" value="F:ATP binding"/>
    <property type="evidence" value="ECO:0007669"/>
    <property type="project" value="InterPro"/>
</dbReference>
<dbReference type="GO" id="GO:0004672">
    <property type="term" value="F:protein kinase activity"/>
    <property type="evidence" value="ECO:0007669"/>
    <property type="project" value="InterPro"/>
</dbReference>
<sequence length="256" mass="28882">MASSINCVLVGRKGSYEVLEVLKAPLIYKAKVLHTPVIIKDILREREILNHQVPTFYNIIDRQVNPGAFSPKLEINSKLLRPFGKLADLNLPRIVAKSVLEALAVFHSLNAEHTAPEVWKGLGIWHGSDIWSLEVTLKSRTLFGPGEKFIEDHSNSWCLAKIVRLIGLINFPEDVMDKDEFELAHDLEQSEFDNPLTGQREPFITLELLRQELEELPPDVCSVQCAGFIEYLLVIDPAQRPTAEEALQHPFITSVS</sequence>
<proteinExistence type="predicted"/>
<dbReference type="SUPFAM" id="SSF56112">
    <property type="entry name" value="Protein kinase-like (PK-like)"/>
    <property type="match status" value="1"/>
</dbReference>
<comment type="caution">
    <text evidence="2">The sequence shown here is derived from an EMBL/GenBank/DDBJ whole genome shotgun (WGS) entry which is preliminary data.</text>
</comment>
<evidence type="ECO:0000313" key="3">
    <source>
        <dbReference type="Proteomes" id="UP000799429"/>
    </source>
</evidence>
<dbReference type="InterPro" id="IPR000719">
    <property type="entry name" value="Prot_kinase_dom"/>
</dbReference>
<reference evidence="2" key="1">
    <citation type="journal article" date="2020" name="Stud. Mycol.">
        <title>101 Dothideomycetes genomes: a test case for predicting lifestyles and emergence of pathogens.</title>
        <authorList>
            <person name="Haridas S."/>
            <person name="Albert R."/>
            <person name="Binder M."/>
            <person name="Bloem J."/>
            <person name="Labutti K."/>
            <person name="Salamov A."/>
            <person name="Andreopoulos B."/>
            <person name="Baker S."/>
            <person name="Barry K."/>
            <person name="Bills G."/>
            <person name="Bluhm B."/>
            <person name="Cannon C."/>
            <person name="Castanera R."/>
            <person name="Culley D."/>
            <person name="Daum C."/>
            <person name="Ezra D."/>
            <person name="Gonzalez J."/>
            <person name="Henrissat B."/>
            <person name="Kuo A."/>
            <person name="Liang C."/>
            <person name="Lipzen A."/>
            <person name="Lutzoni F."/>
            <person name="Magnuson J."/>
            <person name="Mondo S."/>
            <person name="Nolan M."/>
            <person name="Ohm R."/>
            <person name="Pangilinan J."/>
            <person name="Park H.-J."/>
            <person name="Ramirez L."/>
            <person name="Alfaro M."/>
            <person name="Sun H."/>
            <person name="Tritt A."/>
            <person name="Yoshinaga Y."/>
            <person name="Zwiers L.-H."/>
            <person name="Turgeon B."/>
            <person name="Goodwin S."/>
            <person name="Spatafora J."/>
            <person name="Crous P."/>
            <person name="Grigoriev I."/>
        </authorList>
    </citation>
    <scope>NUCLEOTIDE SEQUENCE</scope>
    <source>
        <strain evidence="2">CBS 101060</strain>
    </source>
</reference>
<dbReference type="SMART" id="SM00220">
    <property type="entry name" value="S_TKc"/>
    <property type="match status" value="1"/>
</dbReference>
<dbReference type="AlphaFoldDB" id="A0A9P4SI99"/>
<organism evidence="2 3">
    <name type="scientific">Patellaria atrata CBS 101060</name>
    <dbReference type="NCBI Taxonomy" id="1346257"/>
    <lineage>
        <taxon>Eukaryota</taxon>
        <taxon>Fungi</taxon>
        <taxon>Dikarya</taxon>
        <taxon>Ascomycota</taxon>
        <taxon>Pezizomycotina</taxon>
        <taxon>Dothideomycetes</taxon>
        <taxon>Dothideomycetes incertae sedis</taxon>
        <taxon>Patellariales</taxon>
        <taxon>Patellariaceae</taxon>
        <taxon>Patellaria</taxon>
    </lineage>
</organism>
<name>A0A9P4SI99_9PEZI</name>